<dbReference type="AlphaFoldDB" id="A0A5B7JNS5"/>
<sequence length="103" mass="11931">MYVAELATHLAKENKTLTDQLQEIYKMYGYHICNNSYYICHDQDTIRSMFKRMRNFSGKDTVSYSSGCSLAWWLDATRKCLCDSTSDCHLVCVCVCVCVCLRE</sequence>
<evidence type="ECO:0000256" key="3">
    <source>
        <dbReference type="ARBA" id="ARBA00023235"/>
    </source>
</evidence>
<dbReference type="EMBL" id="VSRR010114189">
    <property type="protein sequence ID" value="MPC98460.1"/>
    <property type="molecule type" value="Genomic_DNA"/>
</dbReference>
<organism evidence="4 5">
    <name type="scientific">Portunus trituberculatus</name>
    <name type="common">Swimming crab</name>
    <name type="synonym">Neptunus trituberculatus</name>
    <dbReference type="NCBI Taxonomy" id="210409"/>
    <lineage>
        <taxon>Eukaryota</taxon>
        <taxon>Metazoa</taxon>
        <taxon>Ecdysozoa</taxon>
        <taxon>Arthropoda</taxon>
        <taxon>Crustacea</taxon>
        <taxon>Multicrustacea</taxon>
        <taxon>Malacostraca</taxon>
        <taxon>Eumalacostraca</taxon>
        <taxon>Eucarida</taxon>
        <taxon>Decapoda</taxon>
        <taxon>Pleocyemata</taxon>
        <taxon>Brachyura</taxon>
        <taxon>Eubrachyura</taxon>
        <taxon>Portunoidea</taxon>
        <taxon>Portunidae</taxon>
        <taxon>Portuninae</taxon>
        <taxon>Portunus</taxon>
    </lineage>
</organism>
<proteinExistence type="predicted"/>
<dbReference type="Proteomes" id="UP000324222">
    <property type="component" value="Unassembled WGS sequence"/>
</dbReference>
<keyword evidence="3" id="KW-0413">Isomerase</keyword>
<comment type="caution">
    <text evidence="4">The sequence shown here is derived from an EMBL/GenBank/DDBJ whole genome shotgun (WGS) entry which is preliminary data.</text>
</comment>
<reference evidence="4 5" key="1">
    <citation type="submission" date="2019-05" db="EMBL/GenBank/DDBJ databases">
        <title>Another draft genome of Portunus trituberculatus and its Hox gene families provides insights of decapod evolution.</title>
        <authorList>
            <person name="Jeong J.-H."/>
            <person name="Song I."/>
            <person name="Kim S."/>
            <person name="Choi T."/>
            <person name="Kim D."/>
            <person name="Ryu S."/>
            <person name="Kim W."/>
        </authorList>
    </citation>
    <scope>NUCLEOTIDE SEQUENCE [LARGE SCALE GENOMIC DNA]</scope>
    <source>
        <tissue evidence="4">Muscle</tissue>
    </source>
</reference>
<evidence type="ECO:0000313" key="5">
    <source>
        <dbReference type="Proteomes" id="UP000324222"/>
    </source>
</evidence>
<dbReference type="PANTHER" id="PTHR45745">
    <property type="entry name" value="PHOSPHOMANNOMUTASE 45A"/>
    <property type="match status" value="1"/>
</dbReference>
<keyword evidence="5" id="KW-1185">Reference proteome</keyword>
<dbReference type="PANTHER" id="PTHR45745:SF1">
    <property type="entry name" value="PHOSPHOGLUCOMUTASE 2B-RELATED"/>
    <property type="match status" value="1"/>
</dbReference>
<keyword evidence="2" id="KW-0460">Magnesium</keyword>
<name>A0A5B7JNS5_PORTR</name>
<dbReference type="GO" id="GO:0006166">
    <property type="term" value="P:purine ribonucleoside salvage"/>
    <property type="evidence" value="ECO:0007669"/>
    <property type="project" value="TreeGrafter"/>
</dbReference>
<evidence type="ECO:0000256" key="2">
    <source>
        <dbReference type="ARBA" id="ARBA00022842"/>
    </source>
</evidence>
<keyword evidence="1" id="KW-0479">Metal-binding</keyword>
<dbReference type="OrthoDB" id="8300170at2759"/>
<protein>
    <submittedName>
        <fullName evidence="4">Phosphoglucomutase-2</fullName>
    </submittedName>
</protein>
<accession>A0A5B7JNS5</accession>
<dbReference type="GO" id="GO:0005634">
    <property type="term" value="C:nucleus"/>
    <property type="evidence" value="ECO:0007669"/>
    <property type="project" value="TreeGrafter"/>
</dbReference>
<evidence type="ECO:0000313" key="4">
    <source>
        <dbReference type="EMBL" id="MPC98460.1"/>
    </source>
</evidence>
<gene>
    <name evidence="4" type="primary">PGM2_0</name>
    <name evidence="4" type="ORF">E2C01_093831</name>
</gene>
<evidence type="ECO:0000256" key="1">
    <source>
        <dbReference type="ARBA" id="ARBA00022723"/>
    </source>
</evidence>
<dbReference type="GO" id="GO:0008973">
    <property type="term" value="F:phosphopentomutase activity"/>
    <property type="evidence" value="ECO:0007669"/>
    <property type="project" value="TreeGrafter"/>
</dbReference>
<dbReference type="GO" id="GO:0046872">
    <property type="term" value="F:metal ion binding"/>
    <property type="evidence" value="ECO:0007669"/>
    <property type="project" value="UniProtKB-KW"/>
</dbReference>